<feature type="compositionally biased region" description="Polar residues" evidence="8">
    <location>
        <begin position="277"/>
        <end position="290"/>
    </location>
</feature>
<reference evidence="12" key="1">
    <citation type="submission" date="2025-08" db="UniProtKB">
        <authorList>
            <consortium name="RefSeq"/>
        </authorList>
    </citation>
    <scope>IDENTIFICATION</scope>
    <source>
        <tissue evidence="12">Total insect</tissue>
    </source>
</reference>
<evidence type="ECO:0000256" key="5">
    <source>
        <dbReference type="ARBA" id="ARBA00022777"/>
    </source>
</evidence>
<dbReference type="GO" id="GO:0004674">
    <property type="term" value="F:protein serine/threonine kinase activity"/>
    <property type="evidence" value="ECO:0007669"/>
    <property type="project" value="UniProtKB-KW"/>
</dbReference>
<protein>
    <recommendedName>
        <fullName evidence="1">non-specific serine/threonine protein kinase</fullName>
        <ecNumber evidence="1">2.7.11.1</ecNumber>
    </recommendedName>
</protein>
<keyword evidence="2" id="KW-0723">Serine/threonine-protein kinase</keyword>
<dbReference type="Gene3D" id="3.30.200.20">
    <property type="entry name" value="Phosphorylase Kinase, domain 1"/>
    <property type="match status" value="1"/>
</dbReference>
<dbReference type="EC" id="2.7.11.1" evidence="1"/>
<evidence type="ECO:0000256" key="1">
    <source>
        <dbReference type="ARBA" id="ARBA00012513"/>
    </source>
</evidence>
<dbReference type="FunFam" id="3.90.810.10:FF:000002">
    <property type="entry name" value="Non-specific serine/threonine protein kinase"/>
    <property type="match status" value="1"/>
</dbReference>
<dbReference type="InterPro" id="IPR000719">
    <property type="entry name" value="Prot_kinase_dom"/>
</dbReference>
<feature type="region of interest" description="Disordered" evidence="8">
    <location>
        <begin position="85"/>
        <end position="160"/>
    </location>
</feature>
<evidence type="ECO:0000256" key="7">
    <source>
        <dbReference type="PROSITE-ProRule" id="PRU10141"/>
    </source>
</evidence>
<gene>
    <name evidence="12" type="primary">LOC117653466</name>
</gene>
<dbReference type="Gene3D" id="3.90.810.10">
    <property type="entry name" value="CRIB domain"/>
    <property type="match status" value="1"/>
</dbReference>
<keyword evidence="11" id="KW-1185">Reference proteome</keyword>
<dbReference type="InterPro" id="IPR000095">
    <property type="entry name" value="CRIB_dom"/>
</dbReference>
<dbReference type="Gene3D" id="1.10.510.10">
    <property type="entry name" value="Transferase(Phosphotransferase) domain 1"/>
    <property type="match status" value="1"/>
</dbReference>
<evidence type="ECO:0000256" key="3">
    <source>
        <dbReference type="ARBA" id="ARBA00022679"/>
    </source>
</evidence>
<feature type="region of interest" description="Disordered" evidence="8">
    <location>
        <begin position="311"/>
        <end position="363"/>
    </location>
</feature>
<keyword evidence="3" id="KW-0808">Transferase</keyword>
<feature type="domain" description="Protein kinase" evidence="9">
    <location>
        <begin position="389"/>
        <end position="640"/>
    </location>
</feature>
<dbReference type="Proteomes" id="UP000515158">
    <property type="component" value="Unplaced"/>
</dbReference>
<feature type="compositionally biased region" description="Polar residues" evidence="8">
    <location>
        <begin position="311"/>
        <end position="355"/>
    </location>
</feature>
<dbReference type="PANTHER" id="PTHR45832">
    <property type="entry name" value="SERINE/THREONINE-PROTEIN KINASE SAMKA-RELATED-RELATED"/>
    <property type="match status" value="1"/>
</dbReference>
<dbReference type="InterPro" id="IPR036936">
    <property type="entry name" value="CRIB_dom_sf"/>
</dbReference>
<dbReference type="PANTHER" id="PTHR45832:SF8">
    <property type="entry name" value="PROTEIN KINASE DOMAIN-CONTAINING PROTEIN"/>
    <property type="match status" value="1"/>
</dbReference>
<dbReference type="PROSITE" id="PS50011">
    <property type="entry name" value="PROTEIN_KINASE_DOM"/>
    <property type="match status" value="1"/>
</dbReference>
<evidence type="ECO:0000256" key="8">
    <source>
        <dbReference type="SAM" id="MobiDB-lite"/>
    </source>
</evidence>
<keyword evidence="6 7" id="KW-0067">ATP-binding</keyword>
<dbReference type="SUPFAM" id="SSF56112">
    <property type="entry name" value="Protein kinase-like (PK-like)"/>
    <property type="match status" value="1"/>
</dbReference>
<name>A0A6P9AAC4_THRPL</name>
<dbReference type="FunFam" id="3.30.200.20:FF:000705">
    <property type="entry name" value="Non-specific serine/threonine protein kinase"/>
    <property type="match status" value="1"/>
</dbReference>
<dbReference type="RefSeq" id="XP_034255043.1">
    <property type="nucleotide sequence ID" value="XM_034399152.1"/>
</dbReference>
<dbReference type="GeneID" id="117653466"/>
<dbReference type="Pfam" id="PF00786">
    <property type="entry name" value="PBD"/>
    <property type="match status" value="1"/>
</dbReference>
<keyword evidence="4 7" id="KW-0547">Nucleotide-binding</keyword>
<dbReference type="CTD" id="32631"/>
<feature type="compositionally biased region" description="Low complexity" evidence="8">
    <location>
        <begin position="109"/>
        <end position="123"/>
    </location>
</feature>
<feature type="compositionally biased region" description="Polar residues" evidence="8">
    <location>
        <begin position="99"/>
        <end position="108"/>
    </location>
</feature>
<keyword evidence="5 12" id="KW-0418">Kinase</keyword>
<dbReference type="InterPro" id="IPR033923">
    <property type="entry name" value="PAK_BD"/>
</dbReference>
<evidence type="ECO:0000256" key="2">
    <source>
        <dbReference type="ARBA" id="ARBA00022527"/>
    </source>
</evidence>
<feature type="region of interest" description="Disordered" evidence="8">
    <location>
        <begin position="215"/>
        <end position="290"/>
    </location>
</feature>
<organism evidence="12">
    <name type="scientific">Thrips palmi</name>
    <name type="common">Melon thrips</name>
    <dbReference type="NCBI Taxonomy" id="161013"/>
    <lineage>
        <taxon>Eukaryota</taxon>
        <taxon>Metazoa</taxon>
        <taxon>Ecdysozoa</taxon>
        <taxon>Arthropoda</taxon>
        <taxon>Hexapoda</taxon>
        <taxon>Insecta</taxon>
        <taxon>Pterygota</taxon>
        <taxon>Neoptera</taxon>
        <taxon>Paraneoptera</taxon>
        <taxon>Thysanoptera</taxon>
        <taxon>Terebrantia</taxon>
        <taxon>Thripoidea</taxon>
        <taxon>Thripidae</taxon>
        <taxon>Thrips</taxon>
    </lineage>
</organism>
<evidence type="ECO:0000259" key="10">
    <source>
        <dbReference type="PROSITE" id="PS50108"/>
    </source>
</evidence>
<dbReference type="PROSITE" id="PS00107">
    <property type="entry name" value="PROTEIN_KINASE_ATP"/>
    <property type="match status" value="1"/>
</dbReference>
<dbReference type="AlphaFoldDB" id="A0A6P9AAC4"/>
<evidence type="ECO:0000256" key="6">
    <source>
        <dbReference type="ARBA" id="ARBA00022840"/>
    </source>
</evidence>
<dbReference type="InterPro" id="IPR011009">
    <property type="entry name" value="Kinase-like_dom_sf"/>
</dbReference>
<proteinExistence type="predicted"/>
<dbReference type="FunFam" id="1.10.510.10:FF:000073">
    <property type="entry name" value="Non-specific serine/threonine protein kinase"/>
    <property type="match status" value="1"/>
</dbReference>
<feature type="region of interest" description="Disordered" evidence="8">
    <location>
        <begin position="1"/>
        <end position="22"/>
    </location>
</feature>
<evidence type="ECO:0000256" key="4">
    <source>
        <dbReference type="ARBA" id="ARBA00022741"/>
    </source>
</evidence>
<dbReference type="CDD" id="cd06648">
    <property type="entry name" value="STKc_PAK_II"/>
    <property type="match status" value="1"/>
</dbReference>
<dbReference type="CDD" id="cd01093">
    <property type="entry name" value="CRIB_PAK_like"/>
    <property type="match status" value="1"/>
</dbReference>
<dbReference type="OrthoDB" id="1022360at2759"/>
<evidence type="ECO:0000313" key="12">
    <source>
        <dbReference type="RefSeq" id="XP_034255043.1"/>
    </source>
</evidence>
<feature type="binding site" evidence="7">
    <location>
        <position position="419"/>
    </location>
    <ligand>
        <name>ATP</name>
        <dbReference type="ChEBI" id="CHEBI:30616"/>
    </ligand>
</feature>
<accession>A0A6P9AAC4</accession>
<sequence>MNNIATMFNKKKKRPQISPPTNFEHRVHTGFDKREGRYVGLPLQWASIVGNNQILKSSNRPLPLVDPSEITPTEILDLKTIVRGGETSRPGSVIRGSIENGNANLPKTSSVARSNSLRSSSPPRLRRDYRTNANVPPAVPENEVMTGTGASPQGGMPPHMEQPYPLPAQWQDNRPMNYLKPGPTPEWGPAEHKRPLSEVDYRGMPPYLQNHQTNGNVPPQAHMSHGNINNVPMQDGGYSANYASQQAPPRPPHHHPNSYPHPNQMNAMHPGAHPGQHPQNQPQRPLSQNMGPLHVQASANANKMVMPNEMQQRMQPHPSPDQNQNVKPGVNNALSMGNLSTGSNNTQNSNVQTAAAASKQHHEQLRLTHEQFRAALQMVVSPGDPRDHLEQLMKIGEGSTGTVCIAADRNTGRQVAVKKMDLRKQQRRELLFNEVVIMRDYHHPNIVEMYDSFLVNDELWVVMEFLEGGALTDIVTHARMDEAQIATVCRQCLKALAYLHSQGVIHRDIKSDSILLASDGRVKLSDFGFCAQVSQELPKRKSLVGTPYWMSPELISRLPYGPEVDIWSLGIMVIEMVDGEPPFFNEPPLQAMRRIRDMPPPKLKNTHKVSPRLQGFLERMLVRDPAQRATATELLQHPFLRQAGAPALLVPLMRGSRHSNC</sequence>
<dbReference type="InterPro" id="IPR051931">
    <property type="entry name" value="PAK3-like"/>
</dbReference>
<evidence type="ECO:0000313" key="11">
    <source>
        <dbReference type="Proteomes" id="UP000515158"/>
    </source>
</evidence>
<dbReference type="GO" id="GO:0005524">
    <property type="term" value="F:ATP binding"/>
    <property type="evidence" value="ECO:0007669"/>
    <property type="project" value="UniProtKB-UniRule"/>
</dbReference>
<dbReference type="Pfam" id="PF00069">
    <property type="entry name" value="Pkinase"/>
    <property type="match status" value="1"/>
</dbReference>
<dbReference type="InterPro" id="IPR017441">
    <property type="entry name" value="Protein_kinase_ATP_BS"/>
</dbReference>
<evidence type="ECO:0000259" key="9">
    <source>
        <dbReference type="PROSITE" id="PS50011"/>
    </source>
</evidence>
<dbReference type="SMART" id="SM00285">
    <property type="entry name" value="PBD"/>
    <property type="match status" value="1"/>
</dbReference>
<dbReference type="PROSITE" id="PS50108">
    <property type="entry name" value="CRIB"/>
    <property type="match status" value="1"/>
</dbReference>
<feature type="domain" description="CRIB" evidence="10">
    <location>
        <begin position="17"/>
        <end position="30"/>
    </location>
</feature>